<evidence type="ECO:0000313" key="3">
    <source>
        <dbReference type="Proteomes" id="UP000199305"/>
    </source>
</evidence>
<dbReference type="RefSeq" id="WP_091511322.1">
    <property type="nucleotide sequence ID" value="NZ_FNFH01000003.1"/>
</dbReference>
<dbReference type="STRING" id="658219.SAMN05216212_1531"/>
<evidence type="ECO:0000313" key="2">
    <source>
        <dbReference type="EMBL" id="SDK11811.1"/>
    </source>
</evidence>
<reference evidence="3" key="1">
    <citation type="submission" date="2016-10" db="EMBL/GenBank/DDBJ databases">
        <authorList>
            <person name="Varghese N."/>
            <person name="Submissions S."/>
        </authorList>
    </citation>
    <scope>NUCLEOTIDE SEQUENCE [LARGE SCALE GENOMIC DNA]</scope>
    <source>
        <strain evidence="3">CGMCC 1.10658</strain>
    </source>
</reference>
<dbReference type="CDD" id="cd03811">
    <property type="entry name" value="GT4_GT28_WabH-like"/>
    <property type="match status" value="1"/>
</dbReference>
<dbReference type="AlphaFoldDB" id="A0A1G8Z9S9"/>
<keyword evidence="2" id="KW-0808">Transferase</keyword>
<dbReference type="OrthoDB" id="9795746at2"/>
<name>A0A1G8Z9S9_9GAMM</name>
<evidence type="ECO:0000259" key="1">
    <source>
        <dbReference type="Pfam" id="PF00534"/>
    </source>
</evidence>
<dbReference type="SUPFAM" id="SSF53756">
    <property type="entry name" value="UDP-Glycosyltransferase/glycogen phosphorylase"/>
    <property type="match status" value="1"/>
</dbReference>
<dbReference type="Gene3D" id="3.40.50.2000">
    <property type="entry name" value="Glycogen Phosphorylase B"/>
    <property type="match status" value="2"/>
</dbReference>
<feature type="domain" description="Glycosyl transferase family 1" evidence="1">
    <location>
        <begin position="169"/>
        <end position="324"/>
    </location>
</feature>
<keyword evidence="3" id="KW-1185">Reference proteome</keyword>
<dbReference type="Pfam" id="PF00534">
    <property type="entry name" value="Glycos_transf_1"/>
    <property type="match status" value="1"/>
</dbReference>
<sequence>MAVNREPLRIAQALAGASEGGAEKFFTRLATGLQRTGAIAQKAFIRGHHHRLESLKNGGVTAEGFRFGGPLHQIDHFRFRRALRAFHPDIVLTWMSRASILTPPGDYTLVSRLGHYYNLKYYRHADYWIGISKGICDHLVRGGMPAERIFHIPNFADEAEVSPLPRDSFDTPTDCPLLLAAGRLHRNKGFDTLLRAFSRVPEGILWLAGSGPEEKALKSLCEELGLTERVRFLGWRDDVTALMSTVDIFICPSRHEGLGSVVVEAWAHGCPIIATASQGPAELIDSGVTGIVTPIDEPGALADAINKLVIDEAARYQLAEEARSHYWKKFSREVIVEQYLQLFRQVGRAA</sequence>
<dbReference type="Proteomes" id="UP000199305">
    <property type="component" value="Unassembled WGS sequence"/>
</dbReference>
<dbReference type="GO" id="GO:1901135">
    <property type="term" value="P:carbohydrate derivative metabolic process"/>
    <property type="evidence" value="ECO:0007669"/>
    <property type="project" value="UniProtKB-ARBA"/>
</dbReference>
<dbReference type="PANTHER" id="PTHR12526">
    <property type="entry name" value="GLYCOSYLTRANSFERASE"/>
    <property type="match status" value="1"/>
</dbReference>
<protein>
    <submittedName>
        <fullName evidence="2">Glycosyltransferase involved in cell wall bisynthesis</fullName>
    </submittedName>
</protein>
<accession>A0A1G8Z9S9</accession>
<gene>
    <name evidence="2" type="ORF">SAMN05216212_1531</name>
</gene>
<dbReference type="EMBL" id="FNFH01000003">
    <property type="protein sequence ID" value="SDK11811.1"/>
    <property type="molecule type" value="Genomic_DNA"/>
</dbReference>
<dbReference type="InterPro" id="IPR001296">
    <property type="entry name" value="Glyco_trans_1"/>
</dbReference>
<organism evidence="2 3">
    <name type="scientific">Microbulbifer yueqingensis</name>
    <dbReference type="NCBI Taxonomy" id="658219"/>
    <lineage>
        <taxon>Bacteria</taxon>
        <taxon>Pseudomonadati</taxon>
        <taxon>Pseudomonadota</taxon>
        <taxon>Gammaproteobacteria</taxon>
        <taxon>Cellvibrionales</taxon>
        <taxon>Microbulbiferaceae</taxon>
        <taxon>Microbulbifer</taxon>
    </lineage>
</organism>
<proteinExistence type="predicted"/>
<dbReference type="GO" id="GO:0016757">
    <property type="term" value="F:glycosyltransferase activity"/>
    <property type="evidence" value="ECO:0007669"/>
    <property type="project" value="InterPro"/>
</dbReference>